<dbReference type="Gene3D" id="3.80.10.10">
    <property type="entry name" value="Ribonuclease Inhibitor"/>
    <property type="match status" value="1"/>
</dbReference>
<dbReference type="InterPro" id="IPR041118">
    <property type="entry name" value="Rx_N"/>
</dbReference>
<dbReference type="InterPro" id="IPR032675">
    <property type="entry name" value="LRR_dom_sf"/>
</dbReference>
<evidence type="ECO:0000259" key="7">
    <source>
        <dbReference type="Pfam" id="PF25019"/>
    </source>
</evidence>
<gene>
    <name evidence="8" type="ORF">Ahy_B10g106443</name>
</gene>
<name>A0A444XAW3_ARAHY</name>
<keyword evidence="2" id="KW-0677">Repeat</keyword>
<keyword evidence="3" id="KW-0547">Nucleotide-binding</keyword>
<proteinExistence type="predicted"/>
<dbReference type="SMART" id="SM00369">
    <property type="entry name" value="LRR_TYP"/>
    <property type="match status" value="2"/>
</dbReference>
<dbReference type="Proteomes" id="UP000289738">
    <property type="component" value="Chromosome B10"/>
</dbReference>
<evidence type="ECO:0000259" key="5">
    <source>
        <dbReference type="Pfam" id="PF18052"/>
    </source>
</evidence>
<feature type="domain" description="Disease resistance N-terminal" evidence="5">
    <location>
        <begin position="548"/>
        <end position="634"/>
    </location>
</feature>
<dbReference type="Pfam" id="PF13855">
    <property type="entry name" value="LRR_8"/>
    <property type="match status" value="1"/>
</dbReference>
<feature type="domain" description="R13L1/DRL21-like LRR repeat region" evidence="7">
    <location>
        <begin position="316"/>
        <end position="423"/>
    </location>
</feature>
<dbReference type="PROSITE" id="PS51450">
    <property type="entry name" value="LRR"/>
    <property type="match status" value="1"/>
</dbReference>
<evidence type="ECO:0000259" key="6">
    <source>
        <dbReference type="Pfam" id="PF23559"/>
    </source>
</evidence>
<sequence length="652" mass="73854">MDSNSASALDDDPSEDFEITGLHDKLNLGHTPSSSPPFIARKKRRASTTLISISPENFRQVVIQFSNGRFPFISHCSLFPPSYEFSKQELVSLWVAQGLLQCSTRQQEHDAAQVFDSLVSSQVIVPSRSDPSVDFVHGKTRRLLYRINQDKITFSVLEYHMVLDANWDKVPKNVKHLSVDSKSVACASGFDVIERFENLNTLFLVPVPGFYVERIPRNLFLCLKGLRSLNFSRNLISELPSSIGSLKSLRYLDLSYTPIKRLPDSLVSLCNLQTLRLRGCLELVGLPKGIGKLISLRHLELDVVRQLKSMPPWMELRMSLSFEEAMEADLSSKKFLCRILLRWTEPRVADARKEEQILECLRPPLGLEELALLCYGGSKLPSWIADPCYDCMVDMTLHNCLNCEHLEPIGKLPCLQFLHIKEMCKLQRIDERFCRDGKGQQSHAFPTLKELTIEAMPKLEEWVGVQGGDFPCLQKLKVEHCPSLASLPLLSCLYSLKHLEMNDCPVISSLPDGGVSASLEFLFIRDCSELMKNCSKTEGKDWVKIAHVILDRFTSFAHKELSLLFGFDNNDLNKLERTLFKVQSLVDNVRAINHSSSCSSHNKAQHLWLRDTQNALHEAEDFLDELALEISKLASADVNVDFTNKDQELGLF</sequence>
<dbReference type="PANTHER" id="PTHR47186:SF24">
    <property type="entry name" value="DISEASE RESISTANCE RPP13-LIKE PROTEIN 1"/>
    <property type="match status" value="1"/>
</dbReference>
<evidence type="ECO:0000313" key="8">
    <source>
        <dbReference type="EMBL" id="RYQ86821.1"/>
    </source>
</evidence>
<dbReference type="Pfam" id="PF18052">
    <property type="entry name" value="Rx_N"/>
    <property type="match status" value="1"/>
</dbReference>
<dbReference type="AlphaFoldDB" id="A0A444XAW3"/>
<evidence type="ECO:0000256" key="3">
    <source>
        <dbReference type="ARBA" id="ARBA00022741"/>
    </source>
</evidence>
<dbReference type="STRING" id="3818.A0A444XAW3"/>
<feature type="domain" description="Disease resistance protein winged helix" evidence="6">
    <location>
        <begin position="78"/>
        <end position="125"/>
    </location>
</feature>
<dbReference type="GO" id="GO:0000166">
    <property type="term" value="F:nucleotide binding"/>
    <property type="evidence" value="ECO:0007669"/>
    <property type="project" value="UniProtKB-KW"/>
</dbReference>
<dbReference type="InterPro" id="IPR058922">
    <property type="entry name" value="WHD_DRP"/>
</dbReference>
<protein>
    <submittedName>
        <fullName evidence="8">Uncharacterized protein</fullName>
    </submittedName>
</protein>
<keyword evidence="1" id="KW-0433">Leucine-rich repeat</keyword>
<dbReference type="InterPro" id="IPR003591">
    <property type="entry name" value="Leu-rich_rpt_typical-subtyp"/>
</dbReference>
<keyword evidence="4" id="KW-0611">Plant defense</keyword>
<accession>A0A444XAW3</accession>
<reference evidence="8 9" key="1">
    <citation type="submission" date="2019-01" db="EMBL/GenBank/DDBJ databases">
        <title>Sequencing of cultivated peanut Arachis hypogaea provides insights into genome evolution and oil improvement.</title>
        <authorList>
            <person name="Chen X."/>
        </authorList>
    </citation>
    <scope>NUCLEOTIDE SEQUENCE [LARGE SCALE GENOMIC DNA]</scope>
    <source>
        <strain evidence="9">cv. Fuhuasheng</strain>
        <tissue evidence="8">Leaves</tissue>
    </source>
</reference>
<dbReference type="PANTHER" id="PTHR47186">
    <property type="entry name" value="LEUCINE-RICH REPEAT-CONTAINING PROTEIN 57"/>
    <property type="match status" value="1"/>
</dbReference>
<evidence type="ECO:0000313" key="9">
    <source>
        <dbReference type="Proteomes" id="UP000289738"/>
    </source>
</evidence>
<dbReference type="InterPro" id="IPR056789">
    <property type="entry name" value="LRR_R13L1-DRL21"/>
</dbReference>
<dbReference type="Pfam" id="PF23559">
    <property type="entry name" value="WHD_DRP"/>
    <property type="match status" value="1"/>
</dbReference>
<evidence type="ECO:0000256" key="2">
    <source>
        <dbReference type="ARBA" id="ARBA00022737"/>
    </source>
</evidence>
<dbReference type="GO" id="GO:0006952">
    <property type="term" value="P:defense response"/>
    <property type="evidence" value="ECO:0007669"/>
    <property type="project" value="UniProtKB-KW"/>
</dbReference>
<dbReference type="SUPFAM" id="SSF52058">
    <property type="entry name" value="L domain-like"/>
    <property type="match status" value="1"/>
</dbReference>
<evidence type="ECO:0000256" key="4">
    <source>
        <dbReference type="ARBA" id="ARBA00022821"/>
    </source>
</evidence>
<dbReference type="Pfam" id="PF25019">
    <property type="entry name" value="LRR_R13L1-DRL21"/>
    <property type="match status" value="1"/>
</dbReference>
<organism evidence="8 9">
    <name type="scientific">Arachis hypogaea</name>
    <name type="common">Peanut</name>
    <dbReference type="NCBI Taxonomy" id="3818"/>
    <lineage>
        <taxon>Eukaryota</taxon>
        <taxon>Viridiplantae</taxon>
        <taxon>Streptophyta</taxon>
        <taxon>Embryophyta</taxon>
        <taxon>Tracheophyta</taxon>
        <taxon>Spermatophyta</taxon>
        <taxon>Magnoliopsida</taxon>
        <taxon>eudicotyledons</taxon>
        <taxon>Gunneridae</taxon>
        <taxon>Pentapetalae</taxon>
        <taxon>rosids</taxon>
        <taxon>fabids</taxon>
        <taxon>Fabales</taxon>
        <taxon>Fabaceae</taxon>
        <taxon>Papilionoideae</taxon>
        <taxon>50 kb inversion clade</taxon>
        <taxon>dalbergioids sensu lato</taxon>
        <taxon>Dalbergieae</taxon>
        <taxon>Pterocarpus clade</taxon>
        <taxon>Arachis</taxon>
    </lineage>
</organism>
<dbReference type="Gene3D" id="1.20.5.4130">
    <property type="match status" value="1"/>
</dbReference>
<comment type="caution">
    <text evidence="8">The sequence shown here is derived from an EMBL/GenBank/DDBJ whole genome shotgun (WGS) entry which is preliminary data.</text>
</comment>
<dbReference type="InterPro" id="IPR001611">
    <property type="entry name" value="Leu-rich_rpt"/>
</dbReference>
<dbReference type="EMBL" id="SDMP01000020">
    <property type="protein sequence ID" value="RYQ86821.1"/>
    <property type="molecule type" value="Genomic_DNA"/>
</dbReference>
<keyword evidence="9" id="KW-1185">Reference proteome</keyword>
<evidence type="ECO:0000256" key="1">
    <source>
        <dbReference type="ARBA" id="ARBA00022614"/>
    </source>
</evidence>